<sequence length="226" mass="25930">MIVKVILFLFSLTECTRGCNYASSLCGAFIVYTSKNLDRPDAILTPNSDHYAIGECAPTYIIVKLCNEVKINCVELQNKEYLSSFPRQIKLSTYIDGSWVSLGSFSCRFTRGQQLFYVKNDVFTSILRIDVLNFQGKHSLFTLTSLKVYGSTILENLNVNNLTYSRAINFNNKLPHYENKNDIEDIMRSIRVVKMLMEKSKIIFAGILGFLSLVVFYFVFRKSLQR</sequence>
<dbReference type="HOGENOM" id="CLU_1220436_0_0_1"/>
<dbReference type="GO" id="GO:0016020">
    <property type="term" value="C:membrane"/>
    <property type="evidence" value="ECO:0007669"/>
    <property type="project" value="InterPro"/>
</dbReference>
<keyword evidence="9" id="KW-1185">Reference proteome</keyword>
<dbReference type="EMBL" id="GL877405">
    <property type="protein sequence ID" value="ELA48332.1"/>
    <property type="molecule type" value="Genomic_DNA"/>
</dbReference>
<dbReference type="PANTHER" id="PTHR12953:SF0">
    <property type="entry name" value="SUN DOMAIN-CONTAINING OSSIFICATION FACTOR"/>
    <property type="match status" value="1"/>
</dbReference>
<evidence type="ECO:0000259" key="7">
    <source>
        <dbReference type="PROSITE" id="PS51469"/>
    </source>
</evidence>
<feature type="transmembrane region" description="Helical" evidence="5">
    <location>
        <begin position="202"/>
        <end position="220"/>
    </location>
</feature>
<keyword evidence="3 5" id="KW-1133">Transmembrane helix</keyword>
<dbReference type="SUPFAM" id="SSF49785">
    <property type="entry name" value="Galactose-binding domain-like"/>
    <property type="match status" value="1"/>
</dbReference>
<dbReference type="OMA" id="EVKINCV"/>
<accession>L2GYA9</accession>
<keyword evidence="6" id="KW-0732">Signal</keyword>
<proteinExistence type="predicted"/>
<protein>
    <recommendedName>
        <fullName evidence="7">SUN domain-containing protein</fullName>
    </recommendedName>
</protein>
<dbReference type="Pfam" id="PF07738">
    <property type="entry name" value="Sad1_UNC"/>
    <property type="match status" value="1"/>
</dbReference>
<dbReference type="InterPro" id="IPR045120">
    <property type="entry name" value="Suco/Slp1-like"/>
</dbReference>
<evidence type="ECO:0000256" key="4">
    <source>
        <dbReference type="ARBA" id="ARBA00023136"/>
    </source>
</evidence>
<feature type="domain" description="SUN" evidence="7">
    <location>
        <begin position="1"/>
        <end position="153"/>
    </location>
</feature>
<evidence type="ECO:0000313" key="8">
    <source>
        <dbReference type="EMBL" id="ELA48332.1"/>
    </source>
</evidence>
<evidence type="ECO:0000313" key="9">
    <source>
        <dbReference type="Proteomes" id="UP000011081"/>
    </source>
</evidence>
<dbReference type="OrthoDB" id="266334at2759"/>
<dbReference type="GeneID" id="19878059"/>
<evidence type="ECO:0000256" key="5">
    <source>
        <dbReference type="SAM" id="Phobius"/>
    </source>
</evidence>
<organism evidence="8 9">
    <name type="scientific">Vavraia culicis (isolate floridensis)</name>
    <name type="common">Microsporidian parasite</name>
    <dbReference type="NCBI Taxonomy" id="948595"/>
    <lineage>
        <taxon>Eukaryota</taxon>
        <taxon>Fungi</taxon>
        <taxon>Fungi incertae sedis</taxon>
        <taxon>Microsporidia</taxon>
        <taxon>Pleistophoridae</taxon>
        <taxon>Vavraia</taxon>
    </lineage>
</organism>
<feature type="signal peptide" evidence="6">
    <location>
        <begin position="1"/>
        <end position="18"/>
    </location>
</feature>
<dbReference type="Proteomes" id="UP000011081">
    <property type="component" value="Unassembled WGS sequence"/>
</dbReference>
<dbReference type="GO" id="GO:0005737">
    <property type="term" value="C:cytoplasm"/>
    <property type="evidence" value="ECO:0007669"/>
    <property type="project" value="TreeGrafter"/>
</dbReference>
<dbReference type="PANTHER" id="PTHR12953">
    <property type="entry name" value="MEMBRANE PROTEIN CH1 RELATED"/>
    <property type="match status" value="1"/>
</dbReference>
<keyword evidence="4 5" id="KW-0472">Membrane</keyword>
<evidence type="ECO:0000256" key="3">
    <source>
        <dbReference type="ARBA" id="ARBA00022989"/>
    </source>
</evidence>
<dbReference type="AlphaFoldDB" id="L2GYA9"/>
<dbReference type="GO" id="GO:0034975">
    <property type="term" value="P:protein folding in endoplasmic reticulum"/>
    <property type="evidence" value="ECO:0007669"/>
    <property type="project" value="TreeGrafter"/>
</dbReference>
<dbReference type="GO" id="GO:0012505">
    <property type="term" value="C:endomembrane system"/>
    <property type="evidence" value="ECO:0007669"/>
    <property type="project" value="UniProtKB-SubCell"/>
</dbReference>
<dbReference type="PROSITE" id="PS51469">
    <property type="entry name" value="SUN"/>
    <property type="match status" value="1"/>
</dbReference>
<reference evidence="9" key="1">
    <citation type="submission" date="2011-03" db="EMBL/GenBank/DDBJ databases">
        <title>The genome sequence of Vavraia culicis strain floridensis.</title>
        <authorList>
            <consortium name="The Broad Institute Genome Sequencing Platform"/>
            <person name="Cuomo C."/>
            <person name="Becnel J."/>
            <person name="Sanscrainte N."/>
            <person name="Young S.K."/>
            <person name="Zeng Q."/>
            <person name="Gargeya S."/>
            <person name="Fitzgerald M."/>
            <person name="Haas B."/>
            <person name="Abouelleil A."/>
            <person name="Alvarado L."/>
            <person name="Arachchi H.M."/>
            <person name="Berlin A."/>
            <person name="Chapman S.B."/>
            <person name="Gearin G."/>
            <person name="Goldberg J."/>
            <person name="Griggs A."/>
            <person name="Gujja S."/>
            <person name="Hansen M."/>
            <person name="Heiman D."/>
            <person name="Howarth C."/>
            <person name="Larimer J."/>
            <person name="Lui A."/>
            <person name="MacDonald P.J.P."/>
            <person name="McCowen C."/>
            <person name="Montmayeur A."/>
            <person name="Murphy C."/>
            <person name="Neiman D."/>
            <person name="Pearson M."/>
            <person name="Priest M."/>
            <person name="Roberts A."/>
            <person name="Saif S."/>
            <person name="Shea T."/>
            <person name="Sisk P."/>
            <person name="Stolte C."/>
            <person name="Sykes S."/>
            <person name="Wortman J."/>
            <person name="Nusbaum C."/>
            <person name="Birren B."/>
        </authorList>
    </citation>
    <scope>NUCLEOTIDE SEQUENCE [LARGE SCALE GENOMIC DNA]</scope>
    <source>
        <strain evidence="9">floridensis</strain>
    </source>
</reference>
<dbReference type="InterPro" id="IPR012919">
    <property type="entry name" value="SUN_dom"/>
</dbReference>
<keyword evidence="2 5" id="KW-0812">Transmembrane</keyword>
<dbReference type="InParanoid" id="L2GYA9"/>
<gene>
    <name evidence="8" type="ORF">VCUG_00168</name>
</gene>
<evidence type="ECO:0000256" key="2">
    <source>
        <dbReference type="ARBA" id="ARBA00022692"/>
    </source>
</evidence>
<evidence type="ECO:0000256" key="1">
    <source>
        <dbReference type="ARBA" id="ARBA00004308"/>
    </source>
</evidence>
<name>L2GYA9_VAVCU</name>
<dbReference type="InterPro" id="IPR008979">
    <property type="entry name" value="Galactose-bd-like_sf"/>
</dbReference>
<dbReference type="RefSeq" id="XP_008073189.1">
    <property type="nucleotide sequence ID" value="XM_008074998.1"/>
</dbReference>
<feature type="chain" id="PRO_5003960252" description="SUN domain-containing protein" evidence="6">
    <location>
        <begin position="19"/>
        <end position="226"/>
    </location>
</feature>
<dbReference type="STRING" id="948595.L2GYA9"/>
<dbReference type="VEuPathDB" id="MicrosporidiaDB:VCUG_00168"/>
<evidence type="ECO:0000256" key="6">
    <source>
        <dbReference type="SAM" id="SignalP"/>
    </source>
</evidence>
<comment type="subcellular location">
    <subcellularLocation>
        <location evidence="1">Endomembrane system</location>
    </subcellularLocation>
</comment>